<name>A0ABD1N604_9FABA</name>
<evidence type="ECO:0000256" key="1">
    <source>
        <dbReference type="SAM" id="MobiDB-lite"/>
    </source>
</evidence>
<sequence length="52" mass="5731">MGVGKESSTFGIRKPHMGAVMQWSTGQSSSKKERLESGVDDITLMLEDMLED</sequence>
<comment type="caution">
    <text evidence="2">The sequence shown here is derived from an EMBL/GenBank/DDBJ whole genome shotgun (WGS) entry which is preliminary data.</text>
</comment>
<feature type="region of interest" description="Disordered" evidence="1">
    <location>
        <begin position="1"/>
        <end position="36"/>
    </location>
</feature>
<gene>
    <name evidence="2" type="ORF">Fmac_004487</name>
</gene>
<keyword evidence="3" id="KW-1185">Reference proteome</keyword>
<evidence type="ECO:0000313" key="3">
    <source>
        <dbReference type="Proteomes" id="UP001603857"/>
    </source>
</evidence>
<dbReference type="AlphaFoldDB" id="A0ABD1N604"/>
<reference evidence="2 3" key="1">
    <citation type="submission" date="2024-08" db="EMBL/GenBank/DDBJ databases">
        <title>Insights into the chromosomal genome structure of Flemingia macrophylla.</title>
        <authorList>
            <person name="Ding Y."/>
            <person name="Zhao Y."/>
            <person name="Bi W."/>
            <person name="Wu M."/>
            <person name="Zhao G."/>
            <person name="Gong Y."/>
            <person name="Li W."/>
            <person name="Zhang P."/>
        </authorList>
    </citation>
    <scope>NUCLEOTIDE SEQUENCE [LARGE SCALE GENOMIC DNA]</scope>
    <source>
        <strain evidence="2">DYQJB</strain>
        <tissue evidence="2">Leaf</tissue>
    </source>
</reference>
<protein>
    <submittedName>
        <fullName evidence="2">Uncharacterized protein</fullName>
    </submittedName>
</protein>
<evidence type="ECO:0000313" key="2">
    <source>
        <dbReference type="EMBL" id="KAL2343202.1"/>
    </source>
</evidence>
<organism evidence="2 3">
    <name type="scientific">Flemingia macrophylla</name>
    <dbReference type="NCBI Taxonomy" id="520843"/>
    <lineage>
        <taxon>Eukaryota</taxon>
        <taxon>Viridiplantae</taxon>
        <taxon>Streptophyta</taxon>
        <taxon>Embryophyta</taxon>
        <taxon>Tracheophyta</taxon>
        <taxon>Spermatophyta</taxon>
        <taxon>Magnoliopsida</taxon>
        <taxon>eudicotyledons</taxon>
        <taxon>Gunneridae</taxon>
        <taxon>Pentapetalae</taxon>
        <taxon>rosids</taxon>
        <taxon>fabids</taxon>
        <taxon>Fabales</taxon>
        <taxon>Fabaceae</taxon>
        <taxon>Papilionoideae</taxon>
        <taxon>50 kb inversion clade</taxon>
        <taxon>NPAAA clade</taxon>
        <taxon>indigoferoid/millettioid clade</taxon>
        <taxon>Phaseoleae</taxon>
        <taxon>Flemingia</taxon>
    </lineage>
</organism>
<proteinExistence type="predicted"/>
<feature type="compositionally biased region" description="Polar residues" evidence="1">
    <location>
        <begin position="1"/>
        <end position="10"/>
    </location>
</feature>
<dbReference type="Proteomes" id="UP001603857">
    <property type="component" value="Unassembled WGS sequence"/>
</dbReference>
<dbReference type="EMBL" id="JBGMDY010000002">
    <property type="protein sequence ID" value="KAL2343202.1"/>
    <property type="molecule type" value="Genomic_DNA"/>
</dbReference>
<accession>A0ABD1N604</accession>